<accession>A0A3E3E5G7</accession>
<dbReference type="InterPro" id="IPR026045">
    <property type="entry name" value="Ferric-bd"/>
</dbReference>
<dbReference type="GO" id="GO:0015888">
    <property type="term" value="P:thiamine transport"/>
    <property type="evidence" value="ECO:0007669"/>
    <property type="project" value="TreeGrafter"/>
</dbReference>
<dbReference type="GO" id="GO:0030975">
    <property type="term" value="F:thiamine binding"/>
    <property type="evidence" value="ECO:0007669"/>
    <property type="project" value="TreeGrafter"/>
</dbReference>
<sequence length="339" mass="37052">MKKFVTSSILAACMACALVGCSGQEEKDNTLVIYSPNSEGLIEAVIPAFEEETGIKVELQQVGTGESIKKLEAEKDDPVADVMFGGQNSHYLTNKDLFEEYVGENDDLVIEEYQNKSGIASSYTLDGSCLIVNTNLIGDIKVESYEDLLNPELKGKIATADPSNSSSAFAQLTNILLAKGGYESDEAWKFVEDLFKNIDGKVLSSSSSVYKSVADGEMVVGLSYEDPCVTLEKDGAPVKVVYPSEGTVYLPANAGIIKNAKHMDNAKKFIDYLQSQDCQDNLGLTTTNRPVLKDVQIGDIMKPISEIKTLKEDSEYVIAHKDDIVDHYKEIYTSISSEK</sequence>
<dbReference type="Pfam" id="PF13416">
    <property type="entry name" value="SBP_bac_8"/>
    <property type="match status" value="1"/>
</dbReference>
<feature type="chain" id="PRO_5038459367" evidence="2">
    <location>
        <begin position="18"/>
        <end position="339"/>
    </location>
</feature>
<dbReference type="PIRSF" id="PIRSF002825">
    <property type="entry name" value="CfbpA"/>
    <property type="match status" value="1"/>
</dbReference>
<evidence type="ECO:0000313" key="4">
    <source>
        <dbReference type="Proteomes" id="UP000260721"/>
    </source>
</evidence>
<feature type="signal peptide" evidence="2">
    <location>
        <begin position="1"/>
        <end position="17"/>
    </location>
</feature>
<dbReference type="RefSeq" id="WP_117445912.1">
    <property type="nucleotide sequence ID" value="NZ_CALCIP010000027.1"/>
</dbReference>
<evidence type="ECO:0000256" key="1">
    <source>
        <dbReference type="ARBA" id="ARBA00022729"/>
    </source>
</evidence>
<evidence type="ECO:0000313" key="3">
    <source>
        <dbReference type="EMBL" id="RGD76942.1"/>
    </source>
</evidence>
<dbReference type="PANTHER" id="PTHR30006">
    <property type="entry name" value="THIAMINE-BINDING PERIPLASMIC PROTEIN-RELATED"/>
    <property type="match status" value="1"/>
</dbReference>
<evidence type="ECO:0000256" key="2">
    <source>
        <dbReference type="SAM" id="SignalP"/>
    </source>
</evidence>
<dbReference type="Proteomes" id="UP000260721">
    <property type="component" value="Unassembled WGS sequence"/>
</dbReference>
<comment type="caution">
    <text evidence="3">The sequence shown here is derived from an EMBL/GenBank/DDBJ whole genome shotgun (WGS) entry which is preliminary data.</text>
</comment>
<keyword evidence="1 2" id="KW-0732">Signal</keyword>
<reference evidence="3 4" key="1">
    <citation type="submission" date="2018-08" db="EMBL/GenBank/DDBJ databases">
        <title>A genome reference for cultivated species of the human gut microbiota.</title>
        <authorList>
            <person name="Zou Y."/>
            <person name="Xue W."/>
            <person name="Luo G."/>
        </authorList>
    </citation>
    <scope>NUCLEOTIDE SEQUENCE [LARGE SCALE GENOMIC DNA]</scope>
    <source>
        <strain evidence="3 4">TF08-11</strain>
    </source>
</reference>
<proteinExistence type="predicted"/>
<dbReference type="EMBL" id="QUSK01000008">
    <property type="protein sequence ID" value="RGD76942.1"/>
    <property type="molecule type" value="Genomic_DNA"/>
</dbReference>
<protein>
    <submittedName>
        <fullName evidence="3">Extracellular solute-binding protein</fullName>
    </submittedName>
</protein>
<dbReference type="GO" id="GO:0030288">
    <property type="term" value="C:outer membrane-bounded periplasmic space"/>
    <property type="evidence" value="ECO:0007669"/>
    <property type="project" value="TreeGrafter"/>
</dbReference>
<dbReference type="GO" id="GO:0030976">
    <property type="term" value="F:thiamine pyrophosphate binding"/>
    <property type="evidence" value="ECO:0007669"/>
    <property type="project" value="TreeGrafter"/>
</dbReference>
<dbReference type="InterPro" id="IPR006059">
    <property type="entry name" value="SBP"/>
</dbReference>
<dbReference type="PANTHER" id="PTHR30006:SF2">
    <property type="entry name" value="ABC TRANSPORTER SUBSTRATE-BINDING PROTEIN"/>
    <property type="match status" value="1"/>
</dbReference>
<dbReference type="AlphaFoldDB" id="A0A3E3E5G7"/>
<organism evidence="3 4">
    <name type="scientific">Faecalicoccus pleomorphus</name>
    <dbReference type="NCBI Taxonomy" id="1323"/>
    <lineage>
        <taxon>Bacteria</taxon>
        <taxon>Bacillati</taxon>
        <taxon>Bacillota</taxon>
        <taxon>Erysipelotrichia</taxon>
        <taxon>Erysipelotrichales</taxon>
        <taxon>Erysipelotrichaceae</taxon>
        <taxon>Faecalicoccus</taxon>
    </lineage>
</organism>
<dbReference type="PROSITE" id="PS51257">
    <property type="entry name" value="PROKAR_LIPOPROTEIN"/>
    <property type="match status" value="1"/>
</dbReference>
<dbReference type="Gene3D" id="3.40.190.10">
    <property type="entry name" value="Periplasmic binding protein-like II"/>
    <property type="match status" value="2"/>
</dbReference>
<dbReference type="SUPFAM" id="SSF53850">
    <property type="entry name" value="Periplasmic binding protein-like II"/>
    <property type="match status" value="1"/>
</dbReference>
<gene>
    <name evidence="3" type="ORF">DXC78_04510</name>
</gene>
<name>A0A3E3E5G7_9FIRM</name>